<dbReference type="AlphaFoldDB" id="A0A5B0MLS4"/>
<organism evidence="2 3">
    <name type="scientific">Puccinia graminis f. sp. tritici</name>
    <dbReference type="NCBI Taxonomy" id="56615"/>
    <lineage>
        <taxon>Eukaryota</taxon>
        <taxon>Fungi</taxon>
        <taxon>Dikarya</taxon>
        <taxon>Basidiomycota</taxon>
        <taxon>Pucciniomycotina</taxon>
        <taxon>Pucciniomycetes</taxon>
        <taxon>Pucciniales</taxon>
        <taxon>Pucciniaceae</taxon>
        <taxon>Puccinia</taxon>
    </lineage>
</organism>
<dbReference type="OrthoDB" id="2502591at2759"/>
<sequence length="458" mass="52682">MEEVVGLGKDVVPQMIRHESPIGAKMNGPISGYSGLDQSSQTALTSSHPELASANQDTIHASIGSQIKELRNSIEIHGHRHLEDVTQNLEQLHNYLTPVGETKPPPAFQEPQNLVEPLFEYKYKTLGWNQNFLKVLPGSRGTRQLASTTTPLEGITQVVLIWKYLQEMFINLKCQDLVDPEIKLKFLKSLFLLGDYIHENSLLPQAEINQIKIFQPETVVNLFNFHFNLLIRSKGNEFFGSPEWVNPELELLLSNPYLKHFHRSILALPEEQKKLLVYRSLSSILGQAQSLLPDPYVPTPEFLEIQNDFLNGNFGYQDESQYFLKKAEEIKYPAWFDAVQIQDLLFHDPILNQEHPKLKLDSYQFLTLYTISKFMDSHLPNLVPELEKSGESILLNEQGEYISSLLKLLPSRFKDPRLQEVAKQKEEFIKIYASQLHKQKKTKDWIKTVKKLIHKSSN</sequence>
<name>A0A5B0MLS4_PUCGR</name>
<comment type="caution">
    <text evidence="2">The sequence shown here is derived from an EMBL/GenBank/DDBJ whole genome shotgun (WGS) entry which is preliminary data.</text>
</comment>
<evidence type="ECO:0000313" key="2">
    <source>
        <dbReference type="EMBL" id="KAA1077835.1"/>
    </source>
</evidence>
<feature type="compositionally biased region" description="Polar residues" evidence="1">
    <location>
        <begin position="36"/>
        <end position="51"/>
    </location>
</feature>
<accession>A0A5B0MLS4</accession>
<dbReference type="Proteomes" id="UP000324748">
    <property type="component" value="Unassembled WGS sequence"/>
</dbReference>
<dbReference type="EMBL" id="VSWC01000144">
    <property type="protein sequence ID" value="KAA1077835.1"/>
    <property type="molecule type" value="Genomic_DNA"/>
</dbReference>
<evidence type="ECO:0000313" key="3">
    <source>
        <dbReference type="Proteomes" id="UP000324748"/>
    </source>
</evidence>
<gene>
    <name evidence="2" type="ORF">PGT21_021635</name>
</gene>
<proteinExistence type="predicted"/>
<feature type="region of interest" description="Disordered" evidence="1">
    <location>
        <begin position="20"/>
        <end position="51"/>
    </location>
</feature>
<protein>
    <submittedName>
        <fullName evidence="2">Uncharacterized protein</fullName>
    </submittedName>
</protein>
<keyword evidence="3" id="KW-1185">Reference proteome</keyword>
<reference evidence="2 3" key="1">
    <citation type="submission" date="2019-05" db="EMBL/GenBank/DDBJ databases">
        <title>Emergence of the Ug99 lineage of the wheat stem rust pathogen through somatic hybridization.</title>
        <authorList>
            <person name="Li F."/>
            <person name="Upadhyaya N.M."/>
            <person name="Sperschneider J."/>
            <person name="Matny O."/>
            <person name="Nguyen-Phuc H."/>
            <person name="Mago R."/>
            <person name="Raley C."/>
            <person name="Miller M.E."/>
            <person name="Silverstein K.A.T."/>
            <person name="Henningsen E."/>
            <person name="Hirsch C.D."/>
            <person name="Visser B."/>
            <person name="Pretorius Z.A."/>
            <person name="Steffenson B.J."/>
            <person name="Schwessinger B."/>
            <person name="Dodds P.N."/>
            <person name="Figueroa M."/>
        </authorList>
    </citation>
    <scope>NUCLEOTIDE SEQUENCE [LARGE SCALE GENOMIC DNA]</scope>
    <source>
        <strain evidence="2">21-0</strain>
    </source>
</reference>
<evidence type="ECO:0000256" key="1">
    <source>
        <dbReference type="SAM" id="MobiDB-lite"/>
    </source>
</evidence>